<dbReference type="PROSITE" id="PS00061">
    <property type="entry name" value="ADH_SHORT"/>
    <property type="match status" value="1"/>
</dbReference>
<dbReference type="Proteomes" id="UP000838756">
    <property type="component" value="Unassembled WGS sequence"/>
</dbReference>
<accession>A0A8S4RYJ7</accession>
<dbReference type="PRINTS" id="PR00081">
    <property type="entry name" value="GDHRDH"/>
</dbReference>
<evidence type="ECO:0000256" key="1">
    <source>
        <dbReference type="ARBA" id="ARBA00006484"/>
    </source>
</evidence>
<sequence>MYSLIDKVAIVTGGANGIGAHIVQELIKERTKYVAIIDIDEASGIALENKIKTEHGKDAAGFFKCDITKDEELHGVFDEMVKNFGGIDVVVNNAAVASETMSAYKREIEINFTATVSSTLKALELMRVDRGGKGGTIINVSSIAALTLLSPSVFIYAATKSAILHLSICMGKEDYYRHTKVRVLTMCFGATDTEIVHKMESFDELINENMQKMIDMVKNEMFLQPANIPAQGVIQGYKTSESGSTWLIDGGEITNITNKIHDAFDILSGGIEKYNKIA</sequence>
<dbReference type="OrthoDB" id="417891at2759"/>
<dbReference type="InterPro" id="IPR020904">
    <property type="entry name" value="Sc_DH/Rdtase_CS"/>
</dbReference>
<dbReference type="Gene3D" id="3.40.50.720">
    <property type="entry name" value="NAD(P)-binding Rossmann-like Domain"/>
    <property type="match status" value="1"/>
</dbReference>
<dbReference type="Pfam" id="PF00106">
    <property type="entry name" value="adh_short"/>
    <property type="match status" value="1"/>
</dbReference>
<dbReference type="EMBL" id="CAKXAJ010025782">
    <property type="protein sequence ID" value="CAH2243899.1"/>
    <property type="molecule type" value="Genomic_DNA"/>
</dbReference>
<evidence type="ECO:0000313" key="5">
    <source>
        <dbReference type="Proteomes" id="UP000838756"/>
    </source>
</evidence>
<dbReference type="GO" id="GO:0005737">
    <property type="term" value="C:cytoplasm"/>
    <property type="evidence" value="ECO:0007669"/>
    <property type="project" value="TreeGrafter"/>
</dbReference>
<reference evidence="4" key="1">
    <citation type="submission" date="2022-03" db="EMBL/GenBank/DDBJ databases">
        <authorList>
            <person name="Lindestad O."/>
        </authorList>
    </citation>
    <scope>NUCLEOTIDE SEQUENCE</scope>
</reference>
<dbReference type="GO" id="GO:0016616">
    <property type="term" value="F:oxidoreductase activity, acting on the CH-OH group of donors, NAD or NADP as acceptor"/>
    <property type="evidence" value="ECO:0007669"/>
    <property type="project" value="TreeGrafter"/>
</dbReference>
<dbReference type="InterPro" id="IPR036291">
    <property type="entry name" value="NAD(P)-bd_dom_sf"/>
</dbReference>
<proteinExistence type="inferred from homology"/>
<gene>
    <name evidence="4" type="primary">jg18567</name>
    <name evidence="4" type="ORF">PAEG_LOCUS19945</name>
</gene>
<keyword evidence="2" id="KW-0560">Oxidoreductase</keyword>
<evidence type="ECO:0000313" key="4">
    <source>
        <dbReference type="EMBL" id="CAH2243899.1"/>
    </source>
</evidence>
<dbReference type="PANTHER" id="PTHR44229">
    <property type="entry name" value="15-HYDROXYPROSTAGLANDIN DEHYDROGENASE [NAD(+)]"/>
    <property type="match status" value="1"/>
</dbReference>
<comment type="caution">
    <text evidence="4">The sequence shown here is derived from an EMBL/GenBank/DDBJ whole genome shotgun (WGS) entry which is preliminary data.</text>
</comment>
<evidence type="ECO:0000256" key="2">
    <source>
        <dbReference type="ARBA" id="ARBA00023002"/>
    </source>
</evidence>
<keyword evidence="5" id="KW-1185">Reference proteome</keyword>
<dbReference type="SUPFAM" id="SSF51735">
    <property type="entry name" value="NAD(P)-binding Rossmann-fold domains"/>
    <property type="match status" value="1"/>
</dbReference>
<dbReference type="AlphaFoldDB" id="A0A8S4RYJ7"/>
<comment type="similarity">
    <text evidence="1 3">Belongs to the short-chain dehydrogenases/reductases (SDR) family.</text>
</comment>
<dbReference type="PRINTS" id="PR00080">
    <property type="entry name" value="SDRFAMILY"/>
</dbReference>
<dbReference type="PANTHER" id="PTHR44229:SF8">
    <property type="entry name" value="ALCOHOL DEHYDROGENASE-RELATED"/>
    <property type="match status" value="1"/>
</dbReference>
<name>A0A8S4RYJ7_9NEOP</name>
<dbReference type="InterPro" id="IPR002347">
    <property type="entry name" value="SDR_fam"/>
</dbReference>
<organism evidence="4 5">
    <name type="scientific">Pararge aegeria aegeria</name>
    <dbReference type="NCBI Taxonomy" id="348720"/>
    <lineage>
        <taxon>Eukaryota</taxon>
        <taxon>Metazoa</taxon>
        <taxon>Ecdysozoa</taxon>
        <taxon>Arthropoda</taxon>
        <taxon>Hexapoda</taxon>
        <taxon>Insecta</taxon>
        <taxon>Pterygota</taxon>
        <taxon>Neoptera</taxon>
        <taxon>Endopterygota</taxon>
        <taxon>Lepidoptera</taxon>
        <taxon>Glossata</taxon>
        <taxon>Ditrysia</taxon>
        <taxon>Papilionoidea</taxon>
        <taxon>Nymphalidae</taxon>
        <taxon>Satyrinae</taxon>
        <taxon>Satyrini</taxon>
        <taxon>Parargina</taxon>
        <taxon>Pararge</taxon>
    </lineage>
</organism>
<evidence type="ECO:0000256" key="3">
    <source>
        <dbReference type="RuleBase" id="RU000363"/>
    </source>
</evidence>
<protein>
    <submittedName>
        <fullName evidence="4">Jg18567 protein</fullName>
    </submittedName>
</protein>